<keyword evidence="6" id="KW-0472">Membrane</keyword>
<keyword evidence="4" id="KW-0812">Transmembrane</keyword>
<keyword evidence="5" id="KW-1133">Transmembrane helix</keyword>
<evidence type="ECO:0000256" key="7">
    <source>
        <dbReference type="ARBA" id="ARBA00023306"/>
    </source>
</evidence>
<dbReference type="InterPro" id="IPR034746">
    <property type="entry name" value="POTRA"/>
</dbReference>
<dbReference type="Proteomes" id="UP000662904">
    <property type="component" value="Chromosome"/>
</dbReference>
<evidence type="ECO:0000313" key="9">
    <source>
        <dbReference type="EMBL" id="QSQ09740.1"/>
    </source>
</evidence>
<dbReference type="GO" id="GO:0051301">
    <property type="term" value="P:cell division"/>
    <property type="evidence" value="ECO:0007669"/>
    <property type="project" value="UniProtKB-KW"/>
</dbReference>
<gene>
    <name evidence="9" type="primary">divIB</name>
    <name evidence="9" type="ORF">H0A61_02120</name>
</gene>
<dbReference type="PANTHER" id="PTHR37820">
    <property type="entry name" value="CELL DIVISION PROTEIN DIVIB"/>
    <property type="match status" value="1"/>
</dbReference>
<proteinExistence type="predicted"/>
<sequence length="240" mass="27655">MKKNGFSRLLFALLLIILILMVFYTPIFAIKNIIIKNNRVLSQKDIICYSNINIGDNIFKINKKQIKQNLLRNPWIQEVDLKRILPSTVIISVTEKKECAALYFLGSFIKIDSQGYVLEITQNLGKNSLPIITGIDLVSYSEGNKFQPKVAEKFELLIDFINLLDKYQMSEIVCELNLEDLNNIGIYFVEGIEARIGSYEKMDEKLYMLKGIIADVLKNNRKNGYIEMRGVHDPVFKSFD</sequence>
<evidence type="ECO:0000256" key="3">
    <source>
        <dbReference type="ARBA" id="ARBA00022618"/>
    </source>
</evidence>
<dbReference type="InterPro" id="IPR013685">
    <property type="entry name" value="POTRA_FtsQ_type"/>
</dbReference>
<dbReference type="GO" id="GO:0005886">
    <property type="term" value="C:plasma membrane"/>
    <property type="evidence" value="ECO:0007669"/>
    <property type="project" value="TreeGrafter"/>
</dbReference>
<evidence type="ECO:0000256" key="2">
    <source>
        <dbReference type="ARBA" id="ARBA00022475"/>
    </source>
</evidence>
<keyword evidence="7" id="KW-0131">Cell cycle</keyword>
<evidence type="ECO:0000313" key="10">
    <source>
        <dbReference type="Proteomes" id="UP000662904"/>
    </source>
</evidence>
<dbReference type="EMBL" id="CP059066">
    <property type="protein sequence ID" value="QSQ09740.1"/>
    <property type="molecule type" value="Genomic_DNA"/>
</dbReference>
<dbReference type="KEGG" id="kme:H0A61_02120"/>
<dbReference type="Gene3D" id="3.10.20.310">
    <property type="entry name" value="membrane protein fhac"/>
    <property type="match status" value="1"/>
</dbReference>
<organism evidence="9 10">
    <name type="scientific">Koleobacter methoxysyntrophicus</name>
    <dbReference type="NCBI Taxonomy" id="2751313"/>
    <lineage>
        <taxon>Bacteria</taxon>
        <taxon>Bacillati</taxon>
        <taxon>Bacillota</taxon>
        <taxon>Clostridia</taxon>
        <taxon>Koleobacterales</taxon>
        <taxon>Koleobacteraceae</taxon>
        <taxon>Koleobacter</taxon>
    </lineage>
</organism>
<accession>A0A8A0RQ89</accession>
<dbReference type="Pfam" id="PF08478">
    <property type="entry name" value="POTRA_1"/>
    <property type="match status" value="1"/>
</dbReference>
<feature type="domain" description="POTRA" evidence="8">
    <location>
        <begin position="28"/>
        <end position="96"/>
    </location>
</feature>
<keyword evidence="2" id="KW-1003">Cell membrane</keyword>
<reference evidence="9" key="1">
    <citation type="submission" date="2020-07" db="EMBL/GenBank/DDBJ databases">
        <title>Koleobacter methoxysyntrophicus gen. nov., sp. nov., a novel anaerobic bacterium isolated from deep subsurface oil field and proposal of Koleobacterales ord. nov. in the phylum Firmicutes.</title>
        <authorList>
            <person name="Sakamoto S."/>
            <person name="Tamaki H."/>
        </authorList>
    </citation>
    <scope>NUCLEOTIDE SEQUENCE</scope>
    <source>
        <strain evidence="9">NRmbB1</strain>
    </source>
</reference>
<dbReference type="InterPro" id="IPR050487">
    <property type="entry name" value="FtsQ_DivIB"/>
</dbReference>
<dbReference type="PANTHER" id="PTHR37820:SF1">
    <property type="entry name" value="CELL DIVISION PROTEIN FTSQ"/>
    <property type="match status" value="1"/>
</dbReference>
<name>A0A8A0RQ89_9FIRM</name>
<evidence type="ECO:0000259" key="8">
    <source>
        <dbReference type="PROSITE" id="PS51779"/>
    </source>
</evidence>
<comment type="subcellular location">
    <subcellularLocation>
        <location evidence="1">Membrane</location>
    </subcellularLocation>
</comment>
<dbReference type="PROSITE" id="PS51779">
    <property type="entry name" value="POTRA"/>
    <property type="match status" value="1"/>
</dbReference>
<dbReference type="AlphaFoldDB" id="A0A8A0RQ89"/>
<evidence type="ECO:0000256" key="5">
    <source>
        <dbReference type="ARBA" id="ARBA00022989"/>
    </source>
</evidence>
<evidence type="ECO:0000256" key="1">
    <source>
        <dbReference type="ARBA" id="ARBA00004370"/>
    </source>
</evidence>
<dbReference type="Pfam" id="PF03799">
    <property type="entry name" value="FtsQ_DivIB_C"/>
    <property type="match status" value="1"/>
</dbReference>
<evidence type="ECO:0000256" key="6">
    <source>
        <dbReference type="ARBA" id="ARBA00023136"/>
    </source>
</evidence>
<dbReference type="InterPro" id="IPR005548">
    <property type="entry name" value="Cell_div_FtsQ/DivIB_C"/>
</dbReference>
<protein>
    <submittedName>
        <fullName evidence="9">Cell division protein DivIB</fullName>
    </submittedName>
</protein>
<keyword evidence="3 9" id="KW-0132">Cell division</keyword>
<keyword evidence="10" id="KW-1185">Reference proteome</keyword>
<evidence type="ECO:0000256" key="4">
    <source>
        <dbReference type="ARBA" id="ARBA00022692"/>
    </source>
</evidence>